<dbReference type="EMBL" id="MVBN01000001">
    <property type="protein sequence ID" value="OOK83184.1"/>
    <property type="molecule type" value="Genomic_DNA"/>
</dbReference>
<sequence length="46" mass="5305">MVQKCAWPAYQFPATNAERPATATLSRLRRRRRAMAYLAIGANRIR</sequence>
<gene>
    <name evidence="1" type="ORF">BZL29_0145</name>
</gene>
<accession>A0A1V3XVG0</accession>
<dbReference type="AlphaFoldDB" id="A0A1V3XVG0"/>
<evidence type="ECO:0000313" key="1">
    <source>
        <dbReference type="EMBL" id="OOK83184.1"/>
    </source>
</evidence>
<reference evidence="1 2" key="1">
    <citation type="submission" date="2017-02" db="EMBL/GenBank/DDBJ databases">
        <title>Complete genome sequences of Mycobacterium kansasii strains isolated from rhesus macaques.</title>
        <authorList>
            <person name="Panda A."/>
            <person name="Nagaraj S."/>
            <person name="Zhao X."/>
            <person name="Tettelin H."/>
            <person name="Detolla L.J."/>
        </authorList>
    </citation>
    <scope>NUCLEOTIDE SEQUENCE [LARGE SCALE GENOMIC DNA]</scope>
    <source>
        <strain evidence="1 2">11-3469</strain>
    </source>
</reference>
<protein>
    <submittedName>
        <fullName evidence="1">Uncharacterized protein</fullName>
    </submittedName>
</protein>
<evidence type="ECO:0000313" key="2">
    <source>
        <dbReference type="Proteomes" id="UP000188532"/>
    </source>
</evidence>
<organism evidence="1 2">
    <name type="scientific">Mycobacterium kansasii</name>
    <dbReference type="NCBI Taxonomy" id="1768"/>
    <lineage>
        <taxon>Bacteria</taxon>
        <taxon>Bacillati</taxon>
        <taxon>Actinomycetota</taxon>
        <taxon>Actinomycetes</taxon>
        <taxon>Mycobacteriales</taxon>
        <taxon>Mycobacteriaceae</taxon>
        <taxon>Mycobacterium</taxon>
    </lineage>
</organism>
<comment type="caution">
    <text evidence="1">The sequence shown here is derived from an EMBL/GenBank/DDBJ whole genome shotgun (WGS) entry which is preliminary data.</text>
</comment>
<dbReference type="Proteomes" id="UP000188532">
    <property type="component" value="Unassembled WGS sequence"/>
</dbReference>
<name>A0A1V3XVG0_MYCKA</name>
<proteinExistence type="predicted"/>